<keyword evidence="2" id="KW-1133">Transmembrane helix</keyword>
<feature type="compositionally biased region" description="Low complexity" evidence="1">
    <location>
        <begin position="114"/>
        <end position="127"/>
    </location>
</feature>
<comment type="caution">
    <text evidence="4">The sequence shown here is derived from an EMBL/GenBank/DDBJ whole genome shotgun (WGS) entry which is preliminary data.</text>
</comment>
<accession>A0A3M7PVZ3</accession>
<keyword evidence="4" id="KW-0430">Lectin</keyword>
<dbReference type="OrthoDB" id="1100386at2759"/>
<evidence type="ECO:0000256" key="1">
    <source>
        <dbReference type="SAM" id="MobiDB-lite"/>
    </source>
</evidence>
<keyword evidence="2" id="KW-0812">Transmembrane</keyword>
<keyword evidence="2" id="KW-0472">Membrane</keyword>
<dbReference type="EMBL" id="REGN01008707">
    <property type="protein sequence ID" value="RNA02935.1"/>
    <property type="molecule type" value="Genomic_DNA"/>
</dbReference>
<dbReference type="Pfam" id="PF02140">
    <property type="entry name" value="SUEL_Lectin"/>
    <property type="match status" value="3"/>
</dbReference>
<dbReference type="Gene3D" id="2.60.120.740">
    <property type="match status" value="4"/>
</dbReference>
<protein>
    <submittedName>
        <fullName evidence="4">Rhamnose-binding lectin-like</fullName>
    </submittedName>
</protein>
<feature type="region of interest" description="Disordered" evidence="1">
    <location>
        <begin position="110"/>
        <end position="138"/>
    </location>
</feature>
<feature type="domain" description="SUEL-type lectin" evidence="3">
    <location>
        <begin position="333"/>
        <end position="427"/>
    </location>
</feature>
<feature type="domain" description="SUEL-type lectin" evidence="3">
    <location>
        <begin position="209"/>
        <end position="300"/>
    </location>
</feature>
<keyword evidence="5" id="KW-1185">Reference proteome</keyword>
<proteinExistence type="predicted"/>
<dbReference type="InterPro" id="IPR000922">
    <property type="entry name" value="Lectin_gal-bd_dom"/>
</dbReference>
<dbReference type="STRING" id="10195.A0A3M7PVZ3"/>
<sequence>MLKNDGIESIPSKDLVESPTLVKQNRFQKIMKIVFSSYGLFIILVLIIILGILLGLIPVFLNNTKQTNILVIDNNNSTLIDKIFNSTDSITETLSKLEPTVPITTTVQTLPIEPTSQPQPSTSLPATTDHEDTSTQTTLVPSTLSTEDATTEQTIMTTEKLCEIDPDPESIIPIDYNSNDCPTQSIYSPKFISLTNSYNFEYPINQIIVCPGSKLELKCPSSQLLHVFSAYYGIQPDTNTFSCSKKSSLHEICYFDLTFSNLTTICEKKTSCEITVNVGSFGDPCINSKNKQLFVQYQCLDTINYDLVNTCDLNKNKSSICPDKSGAQHEIMICDSKPFSIECPNGHLISILCAFYGLDPNLRCPGTFYYGAPSACYSKQSHDLVIENCHGKQNCTFRDETGTKYDIGFTEVCPGFQNILLIQWECVSNEQTTLQPPTTLTTLPTCSTRPFINASCDSTHSPYVPQPLTNSTLTHFSYPIYQQIVCQGSTLVLVCPSDLVIHIYSAYFGIQEPTRSAFCMSSPWMENPHMFYIPQSFDIVKNTCEYKTKCVLRAYAVTMGGVELNSAYSKQLVVQYQCVNPTVLAEQISQCPSKNEIPEICAKVEESEEIYEQTICDGSAMSLSCGSKRISVVCAFYGVHPSLTSCGVPDLAVKPVCYFNSSYTTVKSECDGRSSCSYNAIGSNVFFDDPCTGFRKALFPYICFRVVRLVLMAVKVT</sequence>
<dbReference type="Proteomes" id="UP000276133">
    <property type="component" value="Unassembled WGS sequence"/>
</dbReference>
<gene>
    <name evidence="4" type="ORF">BpHYR1_050612</name>
</gene>
<dbReference type="CDD" id="cd22823">
    <property type="entry name" value="Gal_Rha_Lectin"/>
    <property type="match status" value="4"/>
</dbReference>
<feature type="domain" description="SUEL-type lectin" evidence="3">
    <location>
        <begin position="615"/>
        <end position="698"/>
    </location>
</feature>
<name>A0A3M7PVZ3_BRAPC</name>
<feature type="domain" description="SUEL-type lectin" evidence="3">
    <location>
        <begin position="485"/>
        <end position="579"/>
    </location>
</feature>
<dbReference type="PANTHER" id="PTHR46780">
    <property type="entry name" value="PROTEIN EVA-1"/>
    <property type="match status" value="1"/>
</dbReference>
<dbReference type="GO" id="GO:0030246">
    <property type="term" value="F:carbohydrate binding"/>
    <property type="evidence" value="ECO:0007669"/>
    <property type="project" value="UniProtKB-KW"/>
</dbReference>
<feature type="transmembrane region" description="Helical" evidence="2">
    <location>
        <begin position="33"/>
        <end position="61"/>
    </location>
</feature>
<dbReference type="AlphaFoldDB" id="A0A3M7PVZ3"/>
<dbReference type="PROSITE" id="PS50228">
    <property type="entry name" value="SUEL_LECTIN"/>
    <property type="match status" value="4"/>
</dbReference>
<evidence type="ECO:0000313" key="4">
    <source>
        <dbReference type="EMBL" id="RNA02935.1"/>
    </source>
</evidence>
<dbReference type="InterPro" id="IPR043159">
    <property type="entry name" value="Lectin_gal-bd_sf"/>
</dbReference>
<organism evidence="4 5">
    <name type="scientific">Brachionus plicatilis</name>
    <name type="common">Marine rotifer</name>
    <name type="synonym">Brachionus muelleri</name>
    <dbReference type="NCBI Taxonomy" id="10195"/>
    <lineage>
        <taxon>Eukaryota</taxon>
        <taxon>Metazoa</taxon>
        <taxon>Spiralia</taxon>
        <taxon>Gnathifera</taxon>
        <taxon>Rotifera</taxon>
        <taxon>Eurotatoria</taxon>
        <taxon>Monogononta</taxon>
        <taxon>Pseudotrocha</taxon>
        <taxon>Ploima</taxon>
        <taxon>Brachionidae</taxon>
        <taxon>Brachionus</taxon>
    </lineage>
</organism>
<evidence type="ECO:0000313" key="5">
    <source>
        <dbReference type="Proteomes" id="UP000276133"/>
    </source>
</evidence>
<reference evidence="4 5" key="1">
    <citation type="journal article" date="2018" name="Sci. Rep.">
        <title>Genomic signatures of local adaptation to the degree of environmental predictability in rotifers.</title>
        <authorList>
            <person name="Franch-Gras L."/>
            <person name="Hahn C."/>
            <person name="Garcia-Roger E.M."/>
            <person name="Carmona M.J."/>
            <person name="Serra M."/>
            <person name="Gomez A."/>
        </authorList>
    </citation>
    <scope>NUCLEOTIDE SEQUENCE [LARGE SCALE GENOMIC DNA]</scope>
    <source>
        <strain evidence="4">HYR1</strain>
    </source>
</reference>
<evidence type="ECO:0000256" key="2">
    <source>
        <dbReference type="SAM" id="Phobius"/>
    </source>
</evidence>
<evidence type="ECO:0000259" key="3">
    <source>
        <dbReference type="PROSITE" id="PS50228"/>
    </source>
</evidence>